<comment type="caution">
    <text evidence="1">The sequence shown here is derived from an EMBL/GenBank/DDBJ whole genome shotgun (WGS) entry which is preliminary data.</text>
</comment>
<sequence length="155" mass="18178">MTEIVLCSNCFNDQGLRLIAFNIGIDKNSLCPRCKTKNGRKLNKALVEKLAYSFFVRGTVHRAYFGSAPVIQFNEQWYENSSIDVPKWTEDDIKLIEDTLKIGFFYYAPSTWKVGDVEPLKKLENKSERHEIINRILKEYPARIILKKEIIYRLR</sequence>
<dbReference type="EMBL" id="BARS01035817">
    <property type="protein sequence ID" value="GAG22811.1"/>
    <property type="molecule type" value="Genomic_DNA"/>
</dbReference>
<reference evidence="1" key="1">
    <citation type="journal article" date="2014" name="Front. Microbiol.">
        <title>High frequency of phylogenetically diverse reductive dehalogenase-homologous genes in deep subseafloor sedimentary metagenomes.</title>
        <authorList>
            <person name="Kawai M."/>
            <person name="Futagami T."/>
            <person name="Toyoda A."/>
            <person name="Takaki Y."/>
            <person name="Nishi S."/>
            <person name="Hori S."/>
            <person name="Arai W."/>
            <person name="Tsubouchi T."/>
            <person name="Morono Y."/>
            <person name="Uchiyama I."/>
            <person name="Ito T."/>
            <person name="Fujiyama A."/>
            <person name="Inagaki F."/>
            <person name="Takami H."/>
        </authorList>
    </citation>
    <scope>NUCLEOTIDE SEQUENCE</scope>
    <source>
        <strain evidence="1">Expedition CK06-06</strain>
    </source>
</reference>
<organism evidence="1">
    <name type="scientific">marine sediment metagenome</name>
    <dbReference type="NCBI Taxonomy" id="412755"/>
    <lineage>
        <taxon>unclassified sequences</taxon>
        <taxon>metagenomes</taxon>
        <taxon>ecological metagenomes</taxon>
    </lineage>
</organism>
<accession>X0XCW8</accession>
<proteinExistence type="predicted"/>
<feature type="non-terminal residue" evidence="1">
    <location>
        <position position="155"/>
    </location>
</feature>
<name>X0XCW8_9ZZZZ</name>
<protein>
    <submittedName>
        <fullName evidence="1">Uncharacterized protein</fullName>
    </submittedName>
</protein>
<gene>
    <name evidence="1" type="ORF">S01H1_55129</name>
</gene>
<dbReference type="AlphaFoldDB" id="X0XCW8"/>
<evidence type="ECO:0000313" key="1">
    <source>
        <dbReference type="EMBL" id="GAG22811.1"/>
    </source>
</evidence>